<dbReference type="SMART" id="SM00320">
    <property type="entry name" value="WD40"/>
    <property type="match status" value="6"/>
</dbReference>
<dbReference type="InterPro" id="IPR015943">
    <property type="entry name" value="WD40/YVTN_repeat-like_dom_sf"/>
</dbReference>
<proteinExistence type="predicted"/>
<dbReference type="InterPro" id="IPR036322">
    <property type="entry name" value="WD40_repeat_dom_sf"/>
</dbReference>
<evidence type="ECO:0000313" key="8">
    <source>
        <dbReference type="Proteomes" id="UP000243723"/>
    </source>
</evidence>
<dbReference type="EMBL" id="NHZQ01000067">
    <property type="protein sequence ID" value="PSK55165.1"/>
    <property type="molecule type" value="Genomic_DNA"/>
</dbReference>
<dbReference type="GO" id="GO:0034511">
    <property type="term" value="F:U3 snoRNA binding"/>
    <property type="evidence" value="ECO:0007669"/>
    <property type="project" value="InterPro"/>
</dbReference>
<dbReference type="SUPFAM" id="SSF50978">
    <property type="entry name" value="WD40 repeat-like"/>
    <property type="match status" value="1"/>
</dbReference>
<reference evidence="7 8" key="1">
    <citation type="submission" date="2017-05" db="EMBL/GenBank/DDBJ databases">
        <title>Draft genome sequence of Elsinoe australis.</title>
        <authorList>
            <person name="Cheng Q."/>
        </authorList>
    </citation>
    <scope>NUCLEOTIDE SEQUENCE [LARGE SCALE GENOMIC DNA]</scope>
    <source>
        <strain evidence="7 8">NL1</strain>
    </source>
</reference>
<dbReference type="Pfam" id="PF00400">
    <property type="entry name" value="WD40"/>
    <property type="match status" value="4"/>
</dbReference>
<evidence type="ECO:0000256" key="2">
    <source>
        <dbReference type="ARBA" id="ARBA00022574"/>
    </source>
</evidence>
<dbReference type="GO" id="GO:0032040">
    <property type="term" value="C:small-subunit processome"/>
    <property type="evidence" value="ECO:0007669"/>
    <property type="project" value="TreeGrafter"/>
</dbReference>
<dbReference type="InterPro" id="IPR039241">
    <property type="entry name" value="Rrp9-like"/>
</dbReference>
<feature type="repeat" description="WD" evidence="5">
    <location>
        <begin position="252"/>
        <end position="293"/>
    </location>
</feature>
<gene>
    <name evidence="7" type="ORF">B9Z65_2554</name>
</gene>
<dbReference type="PANTHER" id="PTHR19865">
    <property type="entry name" value="U3 SMALL NUCLEOLAR RNA INTERACTING PROTEIN 2"/>
    <property type="match status" value="1"/>
</dbReference>
<evidence type="ECO:0000256" key="1">
    <source>
        <dbReference type="ARBA" id="ARBA00004123"/>
    </source>
</evidence>
<dbReference type="PROSITE" id="PS50294">
    <property type="entry name" value="WD_REPEATS_REGION"/>
    <property type="match status" value="2"/>
</dbReference>
<feature type="region of interest" description="Disordered" evidence="6">
    <location>
        <begin position="1"/>
        <end position="78"/>
    </location>
</feature>
<dbReference type="PRINTS" id="PR00320">
    <property type="entry name" value="GPROTEINBRPT"/>
</dbReference>
<dbReference type="STRING" id="40998.A0A2P8A3W6"/>
<keyword evidence="2 5" id="KW-0853">WD repeat</keyword>
<comment type="subcellular location">
    <subcellularLocation>
        <location evidence="1">Nucleus</location>
    </subcellularLocation>
</comment>
<comment type="caution">
    <text evidence="7">The sequence shown here is derived from an EMBL/GenBank/DDBJ whole genome shotgun (WGS) entry which is preliminary data.</text>
</comment>
<evidence type="ECO:0000313" key="7">
    <source>
        <dbReference type="EMBL" id="PSK55165.1"/>
    </source>
</evidence>
<keyword evidence="4" id="KW-0539">Nucleus</keyword>
<keyword evidence="8" id="KW-1185">Reference proteome</keyword>
<name>A0A2P8A3W6_9PEZI</name>
<evidence type="ECO:0000256" key="5">
    <source>
        <dbReference type="PROSITE-ProRule" id="PRU00221"/>
    </source>
</evidence>
<keyword evidence="3" id="KW-0677">Repeat</keyword>
<dbReference type="Gene3D" id="2.130.10.10">
    <property type="entry name" value="YVTN repeat-like/Quinoprotein amine dehydrogenase"/>
    <property type="match status" value="1"/>
</dbReference>
<feature type="repeat" description="WD" evidence="5">
    <location>
        <begin position="210"/>
        <end position="251"/>
    </location>
</feature>
<dbReference type="Proteomes" id="UP000243723">
    <property type="component" value="Unassembled WGS sequence"/>
</dbReference>
<feature type="repeat" description="WD" evidence="5">
    <location>
        <begin position="294"/>
        <end position="335"/>
    </location>
</feature>
<evidence type="ECO:0008006" key="9">
    <source>
        <dbReference type="Google" id="ProtNLM"/>
    </source>
</evidence>
<accession>A0A2P8A3W6</accession>
<protein>
    <recommendedName>
        <fullName evidence="9">WD40 repeat-like protein</fullName>
    </recommendedName>
</protein>
<dbReference type="InterPro" id="IPR001680">
    <property type="entry name" value="WD40_rpt"/>
</dbReference>
<feature type="compositionally biased region" description="Polar residues" evidence="6">
    <location>
        <begin position="1"/>
        <end position="10"/>
    </location>
</feature>
<evidence type="ECO:0000256" key="3">
    <source>
        <dbReference type="ARBA" id="ARBA00022737"/>
    </source>
</evidence>
<feature type="region of interest" description="Disordered" evidence="6">
    <location>
        <begin position="180"/>
        <end position="206"/>
    </location>
</feature>
<evidence type="ECO:0000256" key="4">
    <source>
        <dbReference type="ARBA" id="ARBA00023242"/>
    </source>
</evidence>
<sequence>MSSFFTTPASQRKRKRNEDGAGKSSGRNRAASRPQKKSREDRDESISGSDSEGLGDVDEETSHTLSAESSSEDDEDVAARRTKLASRYLENTRKEILAEGFDAKDIDNELLAQRMGERLKEDTAESKGRIYRWMADDFSYDECRTAKFSNGSGVVTGVAVCAPYIYTVSKDMRLSKWRMPEAGQDNSPALKPKLVGSSRGDRSRKRDIKYDQHTNEIYCVAASQDGKFVATGGKDRKLVVWDAATLKPLRAFAHHRDAVISVCFRRGTNQLFSASRDRTIKIWSLNELAYVETLYGHQDEIVDIASLNQEHCVTAGARDRTARFWKVVDESQLIFRGGGAHNSLRKARREEGDDSYVETKRFYEGSMDRVAMVDEDNFVTGSDNGALALWNVHKKKPVFTYPLAHGVEDPKKLDEVSAELHPDPINLPEPQPRWITALACIPYSNIIVSGSWDGQVRAWKVSEDRRTLEAIGPLVTSTGPTMINGELGHEESKFKGVINDLAVFETGKKGKEDMYVVAVTGKEQRLGRWQEVGGRNAGIVVQIPRKP</sequence>
<organism evidence="7 8">
    <name type="scientific">Elsinoe australis</name>
    <dbReference type="NCBI Taxonomy" id="40998"/>
    <lineage>
        <taxon>Eukaryota</taxon>
        <taxon>Fungi</taxon>
        <taxon>Dikarya</taxon>
        <taxon>Ascomycota</taxon>
        <taxon>Pezizomycotina</taxon>
        <taxon>Dothideomycetes</taxon>
        <taxon>Dothideomycetidae</taxon>
        <taxon>Myriangiales</taxon>
        <taxon>Elsinoaceae</taxon>
        <taxon>Elsinoe</taxon>
    </lineage>
</organism>
<dbReference type="OrthoDB" id="189968at2759"/>
<dbReference type="PANTHER" id="PTHR19865:SF0">
    <property type="entry name" value="U3 SMALL NUCLEOLAR RNA-INTERACTING PROTEIN 2"/>
    <property type="match status" value="1"/>
</dbReference>
<feature type="repeat" description="WD" evidence="5">
    <location>
        <begin position="435"/>
        <end position="469"/>
    </location>
</feature>
<dbReference type="InterPro" id="IPR020472">
    <property type="entry name" value="WD40_PAC1"/>
</dbReference>
<dbReference type="AlphaFoldDB" id="A0A2P8A3W6"/>
<dbReference type="PROSITE" id="PS50082">
    <property type="entry name" value="WD_REPEATS_2"/>
    <property type="match status" value="4"/>
</dbReference>
<evidence type="ECO:0000256" key="6">
    <source>
        <dbReference type="SAM" id="MobiDB-lite"/>
    </source>
</evidence>